<gene>
    <name evidence="1" type="ORF">SAMN05421731_101632</name>
</gene>
<proteinExistence type="predicted"/>
<accession>A0A240E6T4</accession>
<sequence length="41" mass="4729">MSGFAESIKVKVDQGYGVAVLYEFHYWMSTKPDKRLSFLSL</sequence>
<dbReference type="EMBL" id="OANT01000001">
    <property type="protein sequence ID" value="SNX43590.1"/>
    <property type="molecule type" value="Genomic_DNA"/>
</dbReference>
<keyword evidence="2" id="KW-1185">Reference proteome</keyword>
<reference evidence="2" key="1">
    <citation type="submission" date="2016-09" db="EMBL/GenBank/DDBJ databases">
        <authorList>
            <person name="Varghese N."/>
            <person name="Submissions S."/>
        </authorList>
    </citation>
    <scope>NUCLEOTIDE SEQUENCE [LARGE SCALE GENOMIC DNA]</scope>
    <source>
        <strain evidence="2">ANC 4466</strain>
    </source>
</reference>
<evidence type="ECO:0000313" key="1">
    <source>
        <dbReference type="EMBL" id="SNX43590.1"/>
    </source>
</evidence>
<name>A0A240E6T4_9GAMM</name>
<dbReference type="AlphaFoldDB" id="A0A240E6T4"/>
<organism evidence="1 2">
    <name type="scientific">Acinetobacter puyangensis</name>
    <dbReference type="NCBI Taxonomy" id="1096779"/>
    <lineage>
        <taxon>Bacteria</taxon>
        <taxon>Pseudomonadati</taxon>
        <taxon>Pseudomonadota</taxon>
        <taxon>Gammaproteobacteria</taxon>
        <taxon>Moraxellales</taxon>
        <taxon>Moraxellaceae</taxon>
        <taxon>Acinetobacter</taxon>
    </lineage>
</organism>
<evidence type="ECO:0000313" key="2">
    <source>
        <dbReference type="Proteomes" id="UP000219042"/>
    </source>
</evidence>
<dbReference type="Proteomes" id="UP000219042">
    <property type="component" value="Unassembled WGS sequence"/>
</dbReference>
<protein>
    <submittedName>
        <fullName evidence="1">Uncharacterized protein</fullName>
    </submittedName>
</protein>